<evidence type="ECO:0000256" key="1">
    <source>
        <dbReference type="SAM" id="MobiDB-lite"/>
    </source>
</evidence>
<name>A0A7S4LJL3_9EUGL</name>
<gene>
    <name evidence="2" type="ORF">EGYM00163_LOCUS45284</name>
</gene>
<feature type="compositionally biased region" description="Low complexity" evidence="1">
    <location>
        <begin position="63"/>
        <end position="77"/>
    </location>
</feature>
<evidence type="ECO:0000313" key="2">
    <source>
        <dbReference type="EMBL" id="CAE0833988.1"/>
    </source>
</evidence>
<organism evidence="2">
    <name type="scientific">Eutreptiella gymnastica</name>
    <dbReference type="NCBI Taxonomy" id="73025"/>
    <lineage>
        <taxon>Eukaryota</taxon>
        <taxon>Discoba</taxon>
        <taxon>Euglenozoa</taxon>
        <taxon>Euglenida</taxon>
        <taxon>Spirocuta</taxon>
        <taxon>Euglenophyceae</taxon>
        <taxon>Eutreptiales</taxon>
        <taxon>Eutreptiaceae</taxon>
        <taxon>Eutreptiella</taxon>
    </lineage>
</organism>
<sequence>MQTPRLFHVTVHHEPRALAQGVIASTPPWASLVRSSEAHQGPRALRGIRVAQAVAWRRRGTRTRGPSAGPGTTSPPGNSVDLTAKPSARSCSRALASPHTTTTKARLGS</sequence>
<feature type="compositionally biased region" description="Polar residues" evidence="1">
    <location>
        <begin position="98"/>
        <end position="109"/>
    </location>
</feature>
<accession>A0A7S4LJL3</accession>
<dbReference type="AlphaFoldDB" id="A0A7S4LJL3"/>
<dbReference type="EMBL" id="HBJA01131803">
    <property type="protein sequence ID" value="CAE0833988.1"/>
    <property type="molecule type" value="Transcribed_RNA"/>
</dbReference>
<protein>
    <submittedName>
        <fullName evidence="2">Uncharacterized protein</fullName>
    </submittedName>
</protein>
<proteinExistence type="predicted"/>
<reference evidence="2" key="1">
    <citation type="submission" date="2021-01" db="EMBL/GenBank/DDBJ databases">
        <authorList>
            <person name="Corre E."/>
            <person name="Pelletier E."/>
            <person name="Niang G."/>
            <person name="Scheremetjew M."/>
            <person name="Finn R."/>
            <person name="Kale V."/>
            <person name="Holt S."/>
            <person name="Cochrane G."/>
            <person name="Meng A."/>
            <person name="Brown T."/>
            <person name="Cohen L."/>
        </authorList>
    </citation>
    <scope>NUCLEOTIDE SEQUENCE</scope>
    <source>
        <strain evidence="2">CCMP1594</strain>
    </source>
</reference>
<feature type="region of interest" description="Disordered" evidence="1">
    <location>
        <begin position="56"/>
        <end position="109"/>
    </location>
</feature>